<comment type="caution">
    <text evidence="1">The sequence shown here is derived from an EMBL/GenBank/DDBJ whole genome shotgun (WGS) entry which is preliminary data.</text>
</comment>
<keyword evidence="2" id="KW-1185">Reference proteome</keyword>
<organism evidence="1 2">
    <name type="scientific">Fasciola gigantica</name>
    <name type="common">Giant liver fluke</name>
    <dbReference type="NCBI Taxonomy" id="46835"/>
    <lineage>
        <taxon>Eukaryota</taxon>
        <taxon>Metazoa</taxon>
        <taxon>Spiralia</taxon>
        <taxon>Lophotrochozoa</taxon>
        <taxon>Platyhelminthes</taxon>
        <taxon>Trematoda</taxon>
        <taxon>Digenea</taxon>
        <taxon>Plagiorchiida</taxon>
        <taxon>Echinostomata</taxon>
        <taxon>Echinostomatoidea</taxon>
        <taxon>Fasciolidae</taxon>
        <taxon>Fasciola</taxon>
    </lineage>
</organism>
<reference evidence="1 2" key="1">
    <citation type="submission" date="2019-04" db="EMBL/GenBank/DDBJ databases">
        <title>Annotation for the trematode Fasciola gigantica.</title>
        <authorList>
            <person name="Choi Y.-J."/>
        </authorList>
    </citation>
    <scope>NUCLEOTIDE SEQUENCE [LARGE SCALE GENOMIC DNA]</scope>
    <source>
        <strain evidence="1">Uganda_cow_1</strain>
    </source>
</reference>
<protein>
    <submittedName>
        <fullName evidence="1">Uncharacterized protein</fullName>
    </submittedName>
</protein>
<dbReference type="AlphaFoldDB" id="A0A504YG16"/>
<proteinExistence type="predicted"/>
<name>A0A504YG16_FASGI</name>
<evidence type="ECO:0000313" key="2">
    <source>
        <dbReference type="Proteomes" id="UP000316759"/>
    </source>
</evidence>
<accession>A0A504YG16</accession>
<dbReference type="EMBL" id="SUNJ01010860">
    <property type="protein sequence ID" value="TPP59325.1"/>
    <property type="molecule type" value="Genomic_DNA"/>
</dbReference>
<evidence type="ECO:0000313" key="1">
    <source>
        <dbReference type="EMBL" id="TPP59325.1"/>
    </source>
</evidence>
<gene>
    <name evidence="1" type="ORF">FGIG_06889</name>
</gene>
<sequence length="90" mass="10070">MLLQSFVVPAGKLWLMEISLSEVSEEHHTDQTRRCISRTTYFALAGESVNKLSLGVHNTSPKTVFTGVQTSWIVSTLFSKVDKLWSLLSV</sequence>
<dbReference type="Proteomes" id="UP000316759">
    <property type="component" value="Unassembled WGS sequence"/>
</dbReference>